<feature type="compositionally biased region" description="Low complexity" evidence="2">
    <location>
        <begin position="565"/>
        <end position="575"/>
    </location>
</feature>
<feature type="compositionally biased region" description="Polar residues" evidence="2">
    <location>
        <begin position="1046"/>
        <end position="1060"/>
    </location>
</feature>
<dbReference type="InterPro" id="IPR018834">
    <property type="entry name" value="DNA/RNA-bd_Est1-type"/>
</dbReference>
<dbReference type="AlphaFoldDB" id="A0A6P4YKW3"/>
<dbReference type="GO" id="GO:0042162">
    <property type="term" value="F:telomeric DNA binding"/>
    <property type="evidence" value="ECO:0007669"/>
    <property type="project" value="TreeGrafter"/>
</dbReference>
<dbReference type="GeneID" id="109466141"/>
<dbReference type="Gene3D" id="1.25.40.10">
    <property type="entry name" value="Tetratricopeptide repeat domain"/>
    <property type="match status" value="1"/>
</dbReference>
<feature type="compositionally biased region" description="Polar residues" evidence="2">
    <location>
        <begin position="1008"/>
        <end position="1018"/>
    </location>
</feature>
<feature type="region of interest" description="Disordered" evidence="2">
    <location>
        <begin position="968"/>
        <end position="1083"/>
    </location>
</feature>
<evidence type="ECO:0000259" key="4">
    <source>
        <dbReference type="Pfam" id="PF10374"/>
    </source>
</evidence>
<gene>
    <name evidence="6" type="primary">LOC109466141</name>
</gene>
<feature type="compositionally biased region" description="Polar residues" evidence="2">
    <location>
        <begin position="862"/>
        <end position="871"/>
    </location>
</feature>
<proteinExistence type="predicted"/>
<dbReference type="RefSeq" id="XP_019619347.1">
    <property type="nucleotide sequence ID" value="XM_019763788.1"/>
</dbReference>
<dbReference type="InterPro" id="IPR019458">
    <property type="entry name" value="Est1-like_N"/>
</dbReference>
<evidence type="ECO:0000313" key="5">
    <source>
        <dbReference type="Proteomes" id="UP000515135"/>
    </source>
</evidence>
<feature type="compositionally biased region" description="Basic and acidic residues" evidence="2">
    <location>
        <begin position="975"/>
        <end position="988"/>
    </location>
</feature>
<dbReference type="InterPro" id="IPR045153">
    <property type="entry name" value="Est1/Ebs1-like"/>
</dbReference>
<dbReference type="Pfam" id="PF10374">
    <property type="entry name" value="EST1"/>
    <property type="match status" value="1"/>
</dbReference>
<dbReference type="GO" id="GO:0005697">
    <property type="term" value="C:telomerase holoenzyme complex"/>
    <property type="evidence" value="ECO:0007669"/>
    <property type="project" value="TreeGrafter"/>
</dbReference>
<feature type="compositionally biased region" description="Polar residues" evidence="2">
    <location>
        <begin position="897"/>
        <end position="926"/>
    </location>
</feature>
<dbReference type="InterPro" id="IPR011990">
    <property type="entry name" value="TPR-like_helical_dom_sf"/>
</dbReference>
<dbReference type="Pfam" id="PF10373">
    <property type="entry name" value="EST1_DNA_bind"/>
    <property type="match status" value="1"/>
</dbReference>
<feature type="domain" description="DNA/RNA-binding" evidence="3">
    <location>
        <begin position="186"/>
        <end position="446"/>
    </location>
</feature>
<keyword evidence="1" id="KW-0866">Nonsense-mediated mRNA decay</keyword>
<feature type="compositionally biased region" description="Low complexity" evidence="2">
    <location>
        <begin position="1021"/>
        <end position="1045"/>
    </location>
</feature>
<reference evidence="6" key="1">
    <citation type="submission" date="2025-08" db="UniProtKB">
        <authorList>
            <consortium name="RefSeq"/>
        </authorList>
    </citation>
    <scope>IDENTIFICATION</scope>
    <source>
        <tissue evidence="6">Gonad</tissue>
    </source>
</reference>
<evidence type="ECO:0000259" key="3">
    <source>
        <dbReference type="Pfam" id="PF10373"/>
    </source>
</evidence>
<evidence type="ECO:0000313" key="6">
    <source>
        <dbReference type="RefSeq" id="XP_019619347.1"/>
    </source>
</evidence>
<dbReference type="SUPFAM" id="SSF48452">
    <property type="entry name" value="TPR-like"/>
    <property type="match status" value="1"/>
</dbReference>
<dbReference type="PANTHER" id="PTHR15696:SF5">
    <property type="entry name" value="NONSENSE-MEDIATED MRNA DECAY FACTOR SMG7"/>
    <property type="match status" value="1"/>
</dbReference>
<sequence>MVLSKSKWQRPGEVKQGEMNVAEILRKAEVLKADVADGRMGPAEAWTSRQTLQDLYQQALVTDLEYALDKKVEQDLWNHAFKNQITAMQMQTKDKTNPSRRDIQASLAVFLEGASGFYLQLLQELCSAFDLDLPFRPKSSNYGIMGEPSPWHKILPPQPSSCLYICQHCLVHLGDIARYRNQLSQAESFYRHAAQLVPYNGQPYNQMAILAASRAEQLPMVFYYCRSIAVKHPFPAAATNLNKTFSKLADGENELKTHKLSSHEVVLYFLRFHAHIYLSKDLPFAAKIKDLLISQFRTHLYQEAFTLRELVYMVAINLFSLHHVRDCTTDKDIDTAAYSDDEMVGWNLALGMSMSLLSLMLHYIPTKSDQSAQDSPCLAAVKVTLDWLTHRPNLFEEETIMDKPFIWPKLARVLNCIQLKERINNPANRPLPEDFELQGFLPLVKAHRPLDFSKGQSSILEPGEVQVQYRCQRLCDIGTWITDNKPSLLKKQGKPGVQTVKFTSPLKEEARDDKGRGKSEEGEGEELAPSWSGEGEGGMKEVLSEEGLKSVGIQAVISRDNRSPEVNQGEGQQQVRQHQPAIAPQTVPLHHPFQVQHQEHLHQQQLQLLQQQQRLQQLQQQQQGLPSPPVAAVPPRSTQDSTQYPLLPTGSVSLEMLALPPFIGLQQQLIKSSGTFPGVPGQLPELPHQFSLPINTSGMEQSDLRGPNADSLPMPGFSGTSKLNQGQAPKGSGHQYVSPFSGPAGTTSGLQGLLSEGLETYSPAVSTSWPEPGRPRGLPAEGLSRAVGSPVPASGGQTHHNPLYKEDRADEGFPGVGVPAFNTAPGANLKPQQQQGREPRRSPVDTFPSSRIAMAFPALSKGKSSVPSSAPSFDDYSRPEASPDQAVFTDYSPSLLPPQSTGSGSYSLFQSSWSTPITSSTGQSLTDRGPYSSSQLLSDSFSSASETSFSQAFRDTLHLEGNLGSQYLPQEAEGFPDRYEPDSSHSQDRGGFSGQGRGEFHGSAFPGTESSHLSQLGTNIGLGFSSSGSSWPPPSTSTTDTGNTGYFSSDLQSIWSSTPASSGQSALEQLLQQQKQQRDNTPP</sequence>
<feature type="domain" description="Telomerase activating protein Est1-like N-terminal" evidence="4">
    <location>
        <begin position="71"/>
        <end position="183"/>
    </location>
</feature>
<name>A0A6P4YKW3_BRABE</name>
<dbReference type="GO" id="GO:0000184">
    <property type="term" value="P:nuclear-transcribed mRNA catabolic process, nonsense-mediated decay"/>
    <property type="evidence" value="ECO:0007669"/>
    <property type="project" value="UniProtKB-KW"/>
</dbReference>
<dbReference type="Proteomes" id="UP000515135">
    <property type="component" value="Unplaced"/>
</dbReference>
<dbReference type="KEGG" id="bbel:109466141"/>
<feature type="region of interest" description="Disordered" evidence="2">
    <location>
        <begin position="618"/>
        <end position="644"/>
    </location>
</feature>
<protein>
    <submittedName>
        <fullName evidence="6">Protein SMG7-like isoform X1</fullName>
    </submittedName>
</protein>
<dbReference type="OrthoDB" id="69928at2759"/>
<feature type="compositionally biased region" description="Low complexity" evidence="2">
    <location>
        <begin position="1061"/>
        <end position="1075"/>
    </location>
</feature>
<dbReference type="GO" id="GO:0070034">
    <property type="term" value="F:telomerase RNA binding"/>
    <property type="evidence" value="ECO:0007669"/>
    <property type="project" value="TreeGrafter"/>
</dbReference>
<feature type="region of interest" description="Disordered" evidence="2">
    <location>
        <begin position="556"/>
        <end position="575"/>
    </location>
</feature>
<accession>A0A6P4YKW3</accession>
<feature type="region of interest" description="Disordered" evidence="2">
    <location>
        <begin position="762"/>
        <end position="937"/>
    </location>
</feature>
<organism evidence="5 6">
    <name type="scientific">Branchiostoma belcheri</name>
    <name type="common">Amphioxus</name>
    <dbReference type="NCBI Taxonomy" id="7741"/>
    <lineage>
        <taxon>Eukaryota</taxon>
        <taxon>Metazoa</taxon>
        <taxon>Chordata</taxon>
        <taxon>Cephalochordata</taxon>
        <taxon>Leptocardii</taxon>
        <taxon>Amphioxiformes</taxon>
        <taxon>Branchiostomatidae</taxon>
        <taxon>Branchiostoma</taxon>
    </lineage>
</organism>
<evidence type="ECO:0000256" key="1">
    <source>
        <dbReference type="ARBA" id="ARBA00023161"/>
    </source>
</evidence>
<evidence type="ECO:0000256" key="2">
    <source>
        <dbReference type="SAM" id="MobiDB-lite"/>
    </source>
</evidence>
<feature type="compositionally biased region" description="Basic and acidic residues" evidence="2">
    <location>
        <begin position="506"/>
        <end position="521"/>
    </location>
</feature>
<feature type="region of interest" description="Disordered" evidence="2">
    <location>
        <begin position="491"/>
        <end position="538"/>
    </location>
</feature>
<dbReference type="PANTHER" id="PTHR15696">
    <property type="entry name" value="SMG-7 SUPPRESSOR WITH MORPHOLOGICAL EFFECT ON GENITALIA PROTEIN 7"/>
    <property type="match status" value="1"/>
</dbReference>
<keyword evidence="5" id="KW-1185">Reference proteome</keyword>